<evidence type="ECO:0000256" key="4">
    <source>
        <dbReference type="ARBA" id="ARBA00023239"/>
    </source>
</evidence>
<keyword evidence="4" id="KW-0456">Lyase</keyword>
<dbReference type="Proteomes" id="UP000177269">
    <property type="component" value="Unassembled WGS sequence"/>
</dbReference>
<dbReference type="AlphaFoldDB" id="A0A1G2P4W6"/>
<evidence type="ECO:0000256" key="3">
    <source>
        <dbReference type="ARBA" id="ARBA00023052"/>
    </source>
</evidence>
<evidence type="ECO:0000313" key="7">
    <source>
        <dbReference type="EMBL" id="OHA42749.1"/>
    </source>
</evidence>
<accession>A0A1G2P4W6</accession>
<protein>
    <submittedName>
        <fullName evidence="7">Phosphoketolase</fullName>
    </submittedName>
</protein>
<dbReference type="Gene3D" id="3.40.50.970">
    <property type="match status" value="2"/>
</dbReference>
<reference evidence="7 8" key="1">
    <citation type="journal article" date="2016" name="Nat. Commun.">
        <title>Thousands of microbial genomes shed light on interconnected biogeochemical processes in an aquifer system.</title>
        <authorList>
            <person name="Anantharaman K."/>
            <person name="Brown C.T."/>
            <person name="Hug L.A."/>
            <person name="Sharon I."/>
            <person name="Castelle C.J."/>
            <person name="Probst A.J."/>
            <person name="Thomas B.C."/>
            <person name="Singh A."/>
            <person name="Wilkins M.J."/>
            <person name="Karaoz U."/>
            <person name="Brodie E.L."/>
            <person name="Williams K.H."/>
            <person name="Hubbard S.S."/>
            <person name="Banfield J.F."/>
        </authorList>
    </citation>
    <scope>NUCLEOTIDE SEQUENCE [LARGE SCALE GENOMIC DNA]</scope>
</reference>
<dbReference type="InterPro" id="IPR005593">
    <property type="entry name" value="Xul5P/Fru6P_PKetolase"/>
</dbReference>
<dbReference type="PROSITE" id="PS60003">
    <property type="entry name" value="PHOSPHOKETOLASE_2"/>
    <property type="match status" value="1"/>
</dbReference>
<evidence type="ECO:0000313" key="8">
    <source>
        <dbReference type="Proteomes" id="UP000177269"/>
    </source>
</evidence>
<dbReference type="GO" id="GO:0005975">
    <property type="term" value="P:carbohydrate metabolic process"/>
    <property type="evidence" value="ECO:0007669"/>
    <property type="project" value="InterPro"/>
</dbReference>
<dbReference type="InterPro" id="IPR019790">
    <property type="entry name" value="Xul5P/Fru6P_PKetolase_CS"/>
</dbReference>
<dbReference type="Pfam" id="PF09363">
    <property type="entry name" value="XFP_C"/>
    <property type="match status" value="1"/>
</dbReference>
<comment type="cofactor">
    <cofactor evidence="1">
        <name>thiamine diphosphate</name>
        <dbReference type="ChEBI" id="CHEBI:58937"/>
    </cofactor>
</comment>
<evidence type="ECO:0000256" key="2">
    <source>
        <dbReference type="ARBA" id="ARBA00005623"/>
    </source>
</evidence>
<sequence length="783" mass="87809">MIGNIENIKKYVRAANYISAVQIYLQDNYLLNKPLASSHIKPRLLGHWGTCPGINFVYAHLNALSKKHNARMMFVLGPGHGFPALQANLFLEGTLSKYYPEATLDEKGIAYLARNFSWPYGFPSHASPGAPGVILEGGELGYSLSTAYGAALDRPELVVACLIGDGEAETGPLAASWHINKLINPAEDGAVLPILHLNGYKISGPTIFGRMSNKSLISLFQGYGYDPIIVEGEDVYKRMNKAVEKSYKAIRDIQDKARRGRITLPAVFPMIILKTPKGWTGIKKLHGNKIEGNFLSHQVVAPNAKSDPEELREVESWLRSYGFSELFDNKGGFEESIKSCLPSAEYRIGDSCYSMGGPKAYQPLKLPEVNIYAEDVDFPGVIGSSSMRRAGAYLKDVFELNKPNRNFRMMSPDETYSNKLDEVFKATARAFSMPIVKEDRDLSVNGRVMEMLSEHNLQGIMQGYVLTGRHAVFASYEAFIQIVASMADQYAKFLKQSHEVKWRGDIPSLNYILTSSGWRQEHNGFSHQNPGFVDDMLQKQGCLVNVYFPACGNSALLTLEKCLSSKNSINIIVAGKTLEPRWLNMELAAKELKIGLMVWDFASEKDPDIVLCGVGDYLTKECLAAIDIVKSETPEVKARFVNILSLSALGFGHDSCRVPLPDFENYFTNDKPVIFNFHGYPQTLKQILFDYEGDQNRFSVHGYEENGSTTTPFDMHIRNGTSRYDLAIEVFETMVEKKVLDRERANKAINVYKNKISEHGAYIRQYGVDPAEIQQWQWKRKNF</sequence>
<dbReference type="SUPFAM" id="SSF52518">
    <property type="entry name" value="Thiamin diphosphate-binding fold (THDP-binding)"/>
    <property type="match status" value="2"/>
</dbReference>
<dbReference type="InterPro" id="IPR018969">
    <property type="entry name" value="Xul5P/Fru6P_PKetolase_C"/>
</dbReference>
<evidence type="ECO:0000256" key="1">
    <source>
        <dbReference type="ARBA" id="ARBA00001964"/>
    </source>
</evidence>
<dbReference type="PIRSF" id="PIRSF017245">
    <property type="entry name" value="Phosphoketolase"/>
    <property type="match status" value="1"/>
</dbReference>
<dbReference type="NCBIfam" id="NF003619">
    <property type="entry name" value="PRK05261.1-4"/>
    <property type="match status" value="1"/>
</dbReference>
<gene>
    <name evidence="7" type="ORF">A3G52_03000</name>
</gene>
<organism evidence="7 8">
    <name type="scientific">Candidatus Taylorbacteria bacterium RIFCSPLOWO2_12_FULL_43_20</name>
    <dbReference type="NCBI Taxonomy" id="1802332"/>
    <lineage>
        <taxon>Bacteria</taxon>
        <taxon>Candidatus Tayloriibacteriota</taxon>
    </lineage>
</organism>
<dbReference type="GO" id="GO:0016832">
    <property type="term" value="F:aldehyde-lyase activity"/>
    <property type="evidence" value="ECO:0007669"/>
    <property type="project" value="InterPro"/>
</dbReference>
<comment type="caution">
    <text evidence="7">The sequence shown here is derived from an EMBL/GenBank/DDBJ whole genome shotgun (WGS) entry which is preliminary data.</text>
</comment>
<dbReference type="InterPro" id="IPR018970">
    <property type="entry name" value="Xul5P/Fru6P_PKetolase_N"/>
</dbReference>
<evidence type="ECO:0000259" key="5">
    <source>
        <dbReference type="Pfam" id="PF09363"/>
    </source>
</evidence>
<keyword evidence="3" id="KW-0786">Thiamine pyrophosphate</keyword>
<dbReference type="EMBL" id="MHSK01000006">
    <property type="protein sequence ID" value="OHA42749.1"/>
    <property type="molecule type" value="Genomic_DNA"/>
</dbReference>
<feature type="domain" description="Xylulose 5-phosphate/Fructose 6-phosphate phosphoketolase N-terminal" evidence="6">
    <location>
        <begin position="4"/>
        <end position="357"/>
    </location>
</feature>
<dbReference type="Pfam" id="PF03894">
    <property type="entry name" value="XFP"/>
    <property type="match status" value="1"/>
</dbReference>
<evidence type="ECO:0000259" key="6">
    <source>
        <dbReference type="Pfam" id="PF09364"/>
    </source>
</evidence>
<dbReference type="InterPro" id="IPR019789">
    <property type="entry name" value="Xul5P/Fru6P_PKetolase_ThDP_BS"/>
</dbReference>
<dbReference type="InterPro" id="IPR009014">
    <property type="entry name" value="Transketo_C/PFOR_II"/>
</dbReference>
<comment type="similarity">
    <text evidence="2">Belongs to the XFP family.</text>
</comment>
<feature type="domain" description="Xylulose 5-phosphate/Fructose 6-phosphate phosphoketolase C-terminal" evidence="5">
    <location>
        <begin position="576"/>
        <end position="778"/>
    </location>
</feature>
<dbReference type="Gene3D" id="3.40.50.920">
    <property type="match status" value="1"/>
</dbReference>
<dbReference type="Pfam" id="PF09364">
    <property type="entry name" value="XFP_N"/>
    <property type="match status" value="1"/>
</dbReference>
<dbReference type="PROSITE" id="PS60002">
    <property type="entry name" value="PHOSPHOKETOLASE_1"/>
    <property type="match status" value="1"/>
</dbReference>
<dbReference type="PANTHER" id="PTHR31273">
    <property type="entry name" value="PHOSPHOKETOLASE-RELATED"/>
    <property type="match status" value="1"/>
</dbReference>
<name>A0A1G2P4W6_9BACT</name>
<dbReference type="InterPro" id="IPR029061">
    <property type="entry name" value="THDP-binding"/>
</dbReference>
<dbReference type="PANTHER" id="PTHR31273:SF0">
    <property type="entry name" value="PHOSPHOKETOLASE-RELATED"/>
    <property type="match status" value="1"/>
</dbReference>
<proteinExistence type="inferred from homology"/>
<dbReference type="NCBIfam" id="NF003616">
    <property type="entry name" value="PRK05261.1-1"/>
    <property type="match status" value="1"/>
</dbReference>